<accession>A0A3G3K175</accession>
<sequence length="397" mass="42139">MNKISVSLSVLIIAATLSACGSKNKDAASSAPAASSASASPSAAVSASPSASPSETATPSHEPLAIDVSKLSSNFNEIVEMAEAKKDVKTIQQTYVQNFQTYVKAIDATLAEGAPRIDENISFVLDHGVSGEMNADQVAEAVEKGLIWYFYFQVKNLVDKQAGPALKDGDSAKASALLEQAIQAYKAVLEPFVEKRDAKFNTTMKDSIASAVIPALQADVKAGNVADFNVHRQMLDKTMIKAFTLATYNYGEKMPTVEKAEQAKEMTEGYFLFLPVYQYLKGGSEADADAVKDAFGSGDASKVVPAKIKASLVTALTGKVKEYLQESQQELKDGKKDDSRVHAMEAAMFVSAHEVFLGAGYASVSSASEAYVKAIDDGNADEAKKQADAILAALSKL</sequence>
<keyword evidence="2" id="KW-0732">Signal</keyword>
<evidence type="ECO:0000256" key="2">
    <source>
        <dbReference type="SAM" id="SignalP"/>
    </source>
</evidence>
<feature type="chain" id="PRO_5038786139" description="Copper amine oxidase" evidence="2">
    <location>
        <begin position="20"/>
        <end position="397"/>
    </location>
</feature>
<evidence type="ECO:0000256" key="1">
    <source>
        <dbReference type="SAM" id="MobiDB-lite"/>
    </source>
</evidence>
<name>A0A3G3K175_9BACL</name>
<keyword evidence="4" id="KW-1185">Reference proteome</keyword>
<evidence type="ECO:0000313" key="4">
    <source>
        <dbReference type="Proteomes" id="UP000269097"/>
    </source>
</evidence>
<proteinExistence type="predicted"/>
<reference evidence="3 4" key="1">
    <citation type="submission" date="2018-10" db="EMBL/GenBank/DDBJ databases">
        <title>Genome Sequence of Cohnella sp.</title>
        <authorList>
            <person name="Srinivasan S."/>
            <person name="Kim M.K."/>
        </authorList>
    </citation>
    <scope>NUCLEOTIDE SEQUENCE [LARGE SCALE GENOMIC DNA]</scope>
    <source>
        <strain evidence="3 4">18JY8-7</strain>
    </source>
</reference>
<organism evidence="3 4">
    <name type="scientific">Cohnella candidum</name>
    <dbReference type="NCBI Taxonomy" id="2674991"/>
    <lineage>
        <taxon>Bacteria</taxon>
        <taxon>Bacillati</taxon>
        <taxon>Bacillota</taxon>
        <taxon>Bacilli</taxon>
        <taxon>Bacillales</taxon>
        <taxon>Paenibacillaceae</taxon>
        <taxon>Cohnella</taxon>
    </lineage>
</organism>
<protein>
    <recommendedName>
        <fullName evidence="5">Copper amine oxidase</fullName>
    </recommendedName>
</protein>
<feature type="compositionally biased region" description="Low complexity" evidence="1">
    <location>
        <begin position="28"/>
        <end position="54"/>
    </location>
</feature>
<dbReference type="KEGG" id="coh:EAV92_17545"/>
<dbReference type="PROSITE" id="PS51257">
    <property type="entry name" value="PROKAR_LIPOPROTEIN"/>
    <property type="match status" value="1"/>
</dbReference>
<dbReference type="Proteomes" id="UP000269097">
    <property type="component" value="Chromosome"/>
</dbReference>
<dbReference type="RefSeq" id="WP_123042289.1">
    <property type="nucleotide sequence ID" value="NZ_CP033433.1"/>
</dbReference>
<evidence type="ECO:0008006" key="5">
    <source>
        <dbReference type="Google" id="ProtNLM"/>
    </source>
</evidence>
<evidence type="ECO:0000313" key="3">
    <source>
        <dbReference type="EMBL" id="AYQ74208.1"/>
    </source>
</evidence>
<dbReference type="AlphaFoldDB" id="A0A3G3K175"/>
<feature type="region of interest" description="Disordered" evidence="1">
    <location>
        <begin position="28"/>
        <end position="62"/>
    </location>
</feature>
<gene>
    <name evidence="3" type="ORF">EAV92_17545</name>
</gene>
<dbReference type="EMBL" id="CP033433">
    <property type="protein sequence ID" value="AYQ74208.1"/>
    <property type="molecule type" value="Genomic_DNA"/>
</dbReference>
<feature type="signal peptide" evidence="2">
    <location>
        <begin position="1"/>
        <end position="19"/>
    </location>
</feature>